<evidence type="ECO:0000313" key="1">
    <source>
        <dbReference type="EMBL" id="PXX14717.1"/>
    </source>
</evidence>
<accession>A0A318HP06</accession>
<dbReference type="STRING" id="1122991.GCA_000613445_00054"/>
<proteinExistence type="predicted"/>
<organism evidence="1 2">
    <name type="scientific">Hoylesella shahii DSM 15611 = JCM 12083</name>
    <dbReference type="NCBI Taxonomy" id="1122991"/>
    <lineage>
        <taxon>Bacteria</taxon>
        <taxon>Pseudomonadati</taxon>
        <taxon>Bacteroidota</taxon>
        <taxon>Bacteroidia</taxon>
        <taxon>Bacteroidales</taxon>
        <taxon>Prevotellaceae</taxon>
        <taxon>Hoylesella</taxon>
    </lineage>
</organism>
<keyword evidence="2" id="KW-1185">Reference proteome</keyword>
<name>A0A318HP06_9BACT</name>
<protein>
    <submittedName>
        <fullName evidence="1">CRISPR-associated protein DxTHG family</fullName>
    </submittedName>
</protein>
<dbReference type="Proteomes" id="UP000248314">
    <property type="component" value="Unassembled WGS sequence"/>
</dbReference>
<gene>
    <name evidence="1" type="ORF">EJ73_02881</name>
</gene>
<comment type="caution">
    <text evidence="1">The sequence shown here is derived from an EMBL/GenBank/DDBJ whole genome shotgun (WGS) entry which is preliminary data.</text>
</comment>
<dbReference type="EMBL" id="QJJX01000083">
    <property type="protein sequence ID" value="PXX14717.1"/>
    <property type="molecule type" value="Genomic_DNA"/>
</dbReference>
<dbReference type="RefSeq" id="WP_374188385.1">
    <property type="nucleotide sequence ID" value="NZ_QJJX01000083.1"/>
</dbReference>
<reference evidence="1 2" key="1">
    <citation type="submission" date="2018-05" db="EMBL/GenBank/DDBJ databases">
        <title>Genomic Encyclopedia of Type Strains, Phase I: the one thousand microbial genomes (KMG-I) project.</title>
        <authorList>
            <person name="Kyrpides N."/>
        </authorList>
    </citation>
    <scope>NUCLEOTIDE SEQUENCE [LARGE SCALE GENOMIC DNA]</scope>
    <source>
        <strain evidence="1 2">DSM 15611</strain>
    </source>
</reference>
<dbReference type="AlphaFoldDB" id="A0A318HP06"/>
<sequence length="295" mass="33943">MAPVLDKINHSLEIFLPYEHIFNGFYAAQWSFNNQLYQQAITTLQENIVSYICLQKKLDVSNISQREMVNKAFNIYLNNTKEEQWKLSGKDEEQRIREKQTIKELLDYPVVKDLSSTFLVTTNTRNDYNHAGENPNPTKAQKLIDQIDERLIKVFEYFNLPQVPSETLHSHPHPQSALFINLSNHPSSTWQPAQLEAARQYGEIIDIDFPAVDALCSQEKINLLANQYAQNIINRGAPTCITVHVMGEMTLTFRLVELLKAQGICCVASTTERIVNTLPDGKKETLFSFVQFREY</sequence>
<evidence type="ECO:0000313" key="2">
    <source>
        <dbReference type="Proteomes" id="UP000248314"/>
    </source>
</evidence>